<keyword evidence="4" id="KW-1185">Reference proteome</keyword>
<feature type="transmembrane region" description="Helical" evidence="1">
    <location>
        <begin position="73"/>
        <end position="93"/>
    </location>
</feature>
<sequence>MTHDASPVRGILFMLAACAVFMVTDTASKLLGPHMPPTEIMAVRGMMSAALLLGVILMRGEATGLRHMRDRRVLGRGLAEAVSTLLYLSGLMSLSLADASAVFQIAPILTLAIVAALTGRRLGWRPWMAVGAGFAGVLFIIKPGAGTFTAAALFPLGSALLTSLRDFVTGRIAAHVPTLVVTLVTIVCGMAFGFAGSGFQDWRALDAASFGLLSIGAVSLVLGHMLAVSAFRSTDPAIVSPFRYATVPFALLSGVLVFGQVPDLVSIAGMTLIVAGGVFVVQGHRSERRRRAAGAPLAVKPGEA</sequence>
<keyword evidence="1" id="KW-0812">Transmembrane</keyword>
<keyword evidence="1" id="KW-1133">Transmembrane helix</keyword>
<dbReference type="Proteomes" id="UP001203284">
    <property type="component" value="Unassembled WGS sequence"/>
</dbReference>
<feature type="domain" description="EamA" evidence="2">
    <location>
        <begin position="152"/>
        <end position="281"/>
    </location>
</feature>
<evidence type="ECO:0000313" key="3">
    <source>
        <dbReference type="EMBL" id="MCK0196180.1"/>
    </source>
</evidence>
<comment type="caution">
    <text evidence="3">The sequence shown here is derived from an EMBL/GenBank/DDBJ whole genome shotgun (WGS) entry which is preliminary data.</text>
</comment>
<feature type="transmembrane region" description="Helical" evidence="1">
    <location>
        <begin position="99"/>
        <end position="117"/>
    </location>
</feature>
<dbReference type="EMBL" id="JALKCH010000003">
    <property type="protein sequence ID" value="MCK0196180.1"/>
    <property type="molecule type" value="Genomic_DNA"/>
</dbReference>
<dbReference type="InterPro" id="IPR037185">
    <property type="entry name" value="EmrE-like"/>
</dbReference>
<reference evidence="3 4" key="1">
    <citation type="submission" date="2022-04" db="EMBL/GenBank/DDBJ databases">
        <authorList>
            <person name="Grouzdev D.S."/>
            <person name="Pantiukh K.S."/>
            <person name="Krutkina M.S."/>
        </authorList>
    </citation>
    <scope>NUCLEOTIDE SEQUENCE [LARGE SCALE GENOMIC DNA]</scope>
    <source>
        <strain evidence="3 4">6x-1</strain>
    </source>
</reference>
<feature type="transmembrane region" description="Helical" evidence="1">
    <location>
        <begin position="207"/>
        <end position="230"/>
    </location>
</feature>
<evidence type="ECO:0000259" key="2">
    <source>
        <dbReference type="Pfam" id="PF00892"/>
    </source>
</evidence>
<evidence type="ECO:0000313" key="4">
    <source>
        <dbReference type="Proteomes" id="UP001203284"/>
    </source>
</evidence>
<gene>
    <name evidence="3" type="ORF">MWN34_04570</name>
</gene>
<dbReference type="InterPro" id="IPR000620">
    <property type="entry name" value="EamA_dom"/>
</dbReference>
<feature type="transmembrane region" description="Helical" evidence="1">
    <location>
        <begin position="176"/>
        <end position="195"/>
    </location>
</feature>
<organism evidence="3 4">
    <name type="scientific">Ancylobacter crimeensis</name>
    <dbReference type="NCBI Taxonomy" id="2579147"/>
    <lineage>
        <taxon>Bacteria</taxon>
        <taxon>Pseudomonadati</taxon>
        <taxon>Pseudomonadota</taxon>
        <taxon>Alphaproteobacteria</taxon>
        <taxon>Hyphomicrobiales</taxon>
        <taxon>Xanthobacteraceae</taxon>
        <taxon>Ancylobacter</taxon>
    </lineage>
</organism>
<keyword evidence="1" id="KW-0472">Membrane</keyword>
<feature type="transmembrane region" description="Helical" evidence="1">
    <location>
        <begin position="42"/>
        <end position="61"/>
    </location>
</feature>
<accession>A0ABT0D8A8</accession>
<dbReference type="PANTHER" id="PTHR22911:SF103">
    <property type="entry name" value="BLR2811 PROTEIN"/>
    <property type="match status" value="1"/>
</dbReference>
<dbReference type="PANTHER" id="PTHR22911">
    <property type="entry name" value="ACYL-MALONYL CONDENSING ENZYME-RELATED"/>
    <property type="match status" value="1"/>
</dbReference>
<evidence type="ECO:0000256" key="1">
    <source>
        <dbReference type="SAM" id="Phobius"/>
    </source>
</evidence>
<feature type="transmembrane region" description="Helical" evidence="1">
    <location>
        <begin position="264"/>
        <end position="281"/>
    </location>
</feature>
<feature type="domain" description="EamA" evidence="2">
    <location>
        <begin position="9"/>
        <end position="141"/>
    </location>
</feature>
<name>A0ABT0D8A8_9HYPH</name>
<protein>
    <submittedName>
        <fullName evidence="3">DMT family transporter</fullName>
    </submittedName>
</protein>
<proteinExistence type="predicted"/>
<dbReference type="Pfam" id="PF00892">
    <property type="entry name" value="EamA"/>
    <property type="match status" value="2"/>
</dbReference>
<dbReference type="SUPFAM" id="SSF103481">
    <property type="entry name" value="Multidrug resistance efflux transporter EmrE"/>
    <property type="match status" value="2"/>
</dbReference>
<dbReference type="RefSeq" id="WP_247027046.1">
    <property type="nucleotide sequence ID" value="NZ_JALKCH010000003.1"/>
</dbReference>